<dbReference type="PROSITE" id="PS50887">
    <property type="entry name" value="GGDEF"/>
    <property type="match status" value="1"/>
</dbReference>
<dbReference type="InterPro" id="IPR029787">
    <property type="entry name" value="Nucleotide_cyclase"/>
</dbReference>
<dbReference type="EMBL" id="BAEP01000004">
    <property type="protein sequence ID" value="GAC22564.1"/>
    <property type="molecule type" value="Genomic_DNA"/>
</dbReference>
<dbReference type="GO" id="GO:0052621">
    <property type="term" value="F:diguanylate cyclase activity"/>
    <property type="evidence" value="ECO:0007669"/>
    <property type="project" value="UniProtKB-EC"/>
</dbReference>
<dbReference type="FunFam" id="3.30.70.270:FF:000001">
    <property type="entry name" value="Diguanylate cyclase domain protein"/>
    <property type="match status" value="1"/>
</dbReference>
<dbReference type="eggNOG" id="COG3706">
    <property type="taxonomic scope" value="Bacteria"/>
</dbReference>
<dbReference type="InterPro" id="IPR043128">
    <property type="entry name" value="Rev_trsase/Diguanyl_cyclase"/>
</dbReference>
<evidence type="ECO:0000256" key="4">
    <source>
        <dbReference type="SAM" id="Phobius"/>
    </source>
</evidence>
<evidence type="ECO:0000256" key="3">
    <source>
        <dbReference type="ARBA" id="ARBA00034247"/>
    </source>
</evidence>
<feature type="transmembrane region" description="Helical" evidence="4">
    <location>
        <begin position="27"/>
        <end position="47"/>
    </location>
</feature>
<feature type="transmembrane region" description="Helical" evidence="4">
    <location>
        <begin position="115"/>
        <end position="132"/>
    </location>
</feature>
<dbReference type="Gene3D" id="3.30.70.270">
    <property type="match status" value="1"/>
</dbReference>
<feature type="transmembrane region" description="Helical" evidence="4">
    <location>
        <begin position="5"/>
        <end position="21"/>
    </location>
</feature>
<keyword evidence="4" id="KW-0812">Transmembrane</keyword>
<gene>
    <name evidence="6" type="ORF">GMES_0255</name>
</gene>
<feature type="transmembrane region" description="Helical" evidence="4">
    <location>
        <begin position="138"/>
        <end position="156"/>
    </location>
</feature>
<dbReference type="NCBIfam" id="TIGR00254">
    <property type="entry name" value="GGDEF"/>
    <property type="match status" value="1"/>
</dbReference>
<evidence type="ECO:0000313" key="6">
    <source>
        <dbReference type="EMBL" id="GAC22564.1"/>
    </source>
</evidence>
<dbReference type="InterPro" id="IPR050469">
    <property type="entry name" value="Diguanylate_Cyclase"/>
</dbReference>
<name>K6XPJ0_9ALTE</name>
<dbReference type="GO" id="GO:0005886">
    <property type="term" value="C:plasma membrane"/>
    <property type="evidence" value="ECO:0007669"/>
    <property type="project" value="TreeGrafter"/>
</dbReference>
<keyword evidence="4" id="KW-0472">Membrane</keyword>
<organism evidence="6 7">
    <name type="scientific">Paraglaciecola mesophila KMM 241</name>
    <dbReference type="NCBI Taxonomy" id="1128912"/>
    <lineage>
        <taxon>Bacteria</taxon>
        <taxon>Pseudomonadati</taxon>
        <taxon>Pseudomonadota</taxon>
        <taxon>Gammaproteobacteria</taxon>
        <taxon>Alteromonadales</taxon>
        <taxon>Alteromonadaceae</taxon>
        <taxon>Paraglaciecola</taxon>
    </lineage>
</organism>
<dbReference type="CDD" id="cd01949">
    <property type="entry name" value="GGDEF"/>
    <property type="match status" value="1"/>
</dbReference>
<dbReference type="Pfam" id="PF00990">
    <property type="entry name" value="GGDEF"/>
    <property type="match status" value="1"/>
</dbReference>
<feature type="transmembrane region" description="Helical" evidence="4">
    <location>
        <begin position="89"/>
        <end position="108"/>
    </location>
</feature>
<proteinExistence type="predicted"/>
<dbReference type="GO" id="GO:0043709">
    <property type="term" value="P:cell adhesion involved in single-species biofilm formation"/>
    <property type="evidence" value="ECO:0007669"/>
    <property type="project" value="TreeGrafter"/>
</dbReference>
<sequence length="350" mass="39482">MGVIVYAIILPVIFWPLHFLAAQPTLAYVLSGCMFFISVARLIHYFFSQQLYELSFRLWFAIFAVLSLLQAAILGYVFTLAIFDERFTPIIHVSMLATAGISVSALFALSPRLRFAFVNLSLLMMPVMITGFLTEGFLPLACMMLVFLLYISGIGIRSNKEYKRSFEIEIELQAQRRELETLSQTDALTSIYNRGYFNQYFENLWHHATRHKIEIALLIIDVDHFKSVNDTYGHLGGDACLVHLAHAINKPINRATDIAVRYGGEEFAVLLSGCNPQQSKKMADAIMQSIQQHKFIYQDGEIPITVSIGIATLVPRPNQKSNELIEQADSALYRAKAAGRNRALLFSPDD</sequence>
<dbReference type="GO" id="GO:1902201">
    <property type="term" value="P:negative regulation of bacterial-type flagellum-dependent cell motility"/>
    <property type="evidence" value="ECO:0007669"/>
    <property type="project" value="TreeGrafter"/>
</dbReference>
<accession>K6XPJ0</accession>
<comment type="caution">
    <text evidence="6">The sequence shown here is derived from an EMBL/GenBank/DDBJ whole genome shotgun (WGS) entry which is preliminary data.</text>
</comment>
<comment type="catalytic activity">
    <reaction evidence="3">
        <text>2 GTP = 3',3'-c-di-GMP + 2 diphosphate</text>
        <dbReference type="Rhea" id="RHEA:24898"/>
        <dbReference type="ChEBI" id="CHEBI:33019"/>
        <dbReference type="ChEBI" id="CHEBI:37565"/>
        <dbReference type="ChEBI" id="CHEBI:58805"/>
        <dbReference type="EC" id="2.7.7.65"/>
    </reaction>
</comment>
<keyword evidence="4" id="KW-1133">Transmembrane helix</keyword>
<comment type="cofactor">
    <cofactor evidence="1">
        <name>Mg(2+)</name>
        <dbReference type="ChEBI" id="CHEBI:18420"/>
    </cofactor>
</comment>
<protein>
    <recommendedName>
        <fullName evidence="2">diguanylate cyclase</fullName>
        <ecNumber evidence="2">2.7.7.65</ecNumber>
    </recommendedName>
</protein>
<feature type="transmembrane region" description="Helical" evidence="4">
    <location>
        <begin position="59"/>
        <end position="83"/>
    </location>
</feature>
<dbReference type="Proteomes" id="UP000006263">
    <property type="component" value="Unassembled WGS sequence"/>
</dbReference>
<dbReference type="SUPFAM" id="SSF55073">
    <property type="entry name" value="Nucleotide cyclase"/>
    <property type="match status" value="1"/>
</dbReference>
<dbReference type="PANTHER" id="PTHR45138:SF9">
    <property type="entry name" value="DIGUANYLATE CYCLASE DGCM-RELATED"/>
    <property type="match status" value="1"/>
</dbReference>
<dbReference type="SMART" id="SM00267">
    <property type="entry name" value="GGDEF"/>
    <property type="match status" value="1"/>
</dbReference>
<reference evidence="6 7" key="1">
    <citation type="journal article" date="2017" name="Antonie Van Leeuwenhoek">
        <title>Rhizobium rhizosphaerae sp. nov., a novel species isolated from rice rhizosphere.</title>
        <authorList>
            <person name="Zhao J.J."/>
            <person name="Zhang J."/>
            <person name="Zhang R.J."/>
            <person name="Zhang C.W."/>
            <person name="Yin H.Q."/>
            <person name="Zhang X.X."/>
        </authorList>
    </citation>
    <scope>NUCLEOTIDE SEQUENCE [LARGE SCALE GENOMIC DNA]</scope>
    <source>
        <strain evidence="6 7">KMM 241</strain>
    </source>
</reference>
<feature type="domain" description="GGDEF" evidence="5">
    <location>
        <begin position="213"/>
        <end position="348"/>
    </location>
</feature>
<evidence type="ECO:0000313" key="7">
    <source>
        <dbReference type="Proteomes" id="UP000006263"/>
    </source>
</evidence>
<evidence type="ECO:0000256" key="2">
    <source>
        <dbReference type="ARBA" id="ARBA00012528"/>
    </source>
</evidence>
<dbReference type="PANTHER" id="PTHR45138">
    <property type="entry name" value="REGULATORY COMPONENTS OF SENSORY TRANSDUCTION SYSTEM"/>
    <property type="match status" value="1"/>
</dbReference>
<evidence type="ECO:0000256" key="1">
    <source>
        <dbReference type="ARBA" id="ARBA00001946"/>
    </source>
</evidence>
<dbReference type="AlphaFoldDB" id="K6XPJ0"/>
<dbReference type="InterPro" id="IPR000160">
    <property type="entry name" value="GGDEF_dom"/>
</dbReference>
<dbReference type="EC" id="2.7.7.65" evidence="2"/>
<dbReference type="RefSeq" id="WP_006990715.1">
    <property type="nucleotide sequence ID" value="NZ_BAEP01000004.1"/>
</dbReference>
<dbReference type="OrthoDB" id="9812260at2"/>
<evidence type="ECO:0000259" key="5">
    <source>
        <dbReference type="PROSITE" id="PS50887"/>
    </source>
</evidence>